<name>A0AAQ3QS65_9BACT</name>
<feature type="transmembrane region" description="Helical" evidence="11">
    <location>
        <begin position="12"/>
        <end position="34"/>
    </location>
</feature>
<feature type="domain" description="T2SS protein K first SAM-like" evidence="12">
    <location>
        <begin position="117"/>
        <end position="192"/>
    </location>
</feature>
<dbReference type="Gene3D" id="1.10.40.60">
    <property type="entry name" value="EpsJ-like"/>
    <property type="match status" value="1"/>
</dbReference>
<evidence type="ECO:0000256" key="4">
    <source>
        <dbReference type="ARBA" id="ARBA00022475"/>
    </source>
</evidence>
<evidence type="ECO:0000256" key="3">
    <source>
        <dbReference type="ARBA" id="ARBA00022448"/>
    </source>
</evidence>
<evidence type="ECO:0000313" key="13">
    <source>
        <dbReference type="EMBL" id="WOO40036.1"/>
    </source>
</evidence>
<keyword evidence="8 11" id="KW-1133">Transmembrane helix</keyword>
<keyword evidence="7" id="KW-0653">Protein transport</keyword>
<dbReference type="Proteomes" id="UP001304300">
    <property type="component" value="Chromosome"/>
</dbReference>
<evidence type="ECO:0000256" key="7">
    <source>
        <dbReference type="ARBA" id="ARBA00022927"/>
    </source>
</evidence>
<comment type="subcellular location">
    <subcellularLocation>
        <location evidence="1">Cell inner membrane</location>
    </subcellularLocation>
</comment>
<keyword evidence="6 11" id="KW-0812">Transmembrane</keyword>
<dbReference type="SUPFAM" id="SSF158544">
    <property type="entry name" value="GspK insert domain-like"/>
    <property type="match status" value="1"/>
</dbReference>
<dbReference type="AlphaFoldDB" id="A0AAQ3QS65"/>
<keyword evidence="3" id="KW-0813">Transport</keyword>
<comment type="similarity">
    <text evidence="2">Belongs to the GSP K family.</text>
</comment>
<keyword evidence="14" id="KW-1185">Reference proteome</keyword>
<evidence type="ECO:0000256" key="8">
    <source>
        <dbReference type="ARBA" id="ARBA00022989"/>
    </source>
</evidence>
<dbReference type="PANTHER" id="PTHR38831:SF2">
    <property type="entry name" value="TYPE II SECRETION SYSTEM PROTEIN K"/>
    <property type="match status" value="1"/>
</dbReference>
<evidence type="ECO:0000256" key="1">
    <source>
        <dbReference type="ARBA" id="ARBA00004533"/>
    </source>
</evidence>
<dbReference type="InterPro" id="IPR005628">
    <property type="entry name" value="GspK"/>
</dbReference>
<organism evidence="13 14">
    <name type="scientific">Rubellicoccus peritrichatus</name>
    <dbReference type="NCBI Taxonomy" id="3080537"/>
    <lineage>
        <taxon>Bacteria</taxon>
        <taxon>Pseudomonadati</taxon>
        <taxon>Verrucomicrobiota</taxon>
        <taxon>Opitutia</taxon>
        <taxon>Puniceicoccales</taxon>
        <taxon>Cerasicoccaceae</taxon>
        <taxon>Rubellicoccus</taxon>
    </lineage>
</organism>
<accession>A0AAQ3QS65</accession>
<feature type="region of interest" description="Disordered" evidence="10">
    <location>
        <begin position="241"/>
        <end position="263"/>
    </location>
</feature>
<evidence type="ECO:0000313" key="14">
    <source>
        <dbReference type="Proteomes" id="UP001304300"/>
    </source>
</evidence>
<feature type="region of interest" description="Disordered" evidence="10">
    <location>
        <begin position="312"/>
        <end position="353"/>
    </location>
</feature>
<dbReference type="EMBL" id="CP136920">
    <property type="protein sequence ID" value="WOO40036.1"/>
    <property type="molecule type" value="Genomic_DNA"/>
</dbReference>
<sequence length="364" mass="40118">MSHFVQKTNRSRGAILMAVLGFVFLMAVFVTQFLEIATRQMRARAVELGRSDLRTTGYSAMEVTLAVLNEFKEIDEGINSPAQGWGDPIGYADLQWPAGVDIKVSIEDETGKLPLNPPPEADLKLLLDQLGIDLTDADIMVDSLMDWTDEDDLHRINGAEDSYYERQDPPLKPANGPLTSFETLRYIRGFDEFFFDEDGVPKPEFYSFTDAVSLHNTHKININTARPDVMGMLGESSGFDERSFGDELAGQDRIPGNDDDNIIRSEDDLRAAGYTGDSGGVGYEVAVAKINVDVSSGDKRFRLSALVELQGANNSNSNNENRVRDPDDDDGDEDNHDSAGQNSSGNSSNSPFTLIRLVENANFD</sequence>
<evidence type="ECO:0000256" key="11">
    <source>
        <dbReference type="SAM" id="Phobius"/>
    </source>
</evidence>
<gene>
    <name evidence="13" type="ORF">RZN69_15540</name>
</gene>
<keyword evidence="4" id="KW-1003">Cell membrane</keyword>
<dbReference type="InterPro" id="IPR049031">
    <property type="entry name" value="T2SSK_SAM-like_1st"/>
</dbReference>
<dbReference type="Pfam" id="PF21687">
    <property type="entry name" value="T2SSK_1st"/>
    <property type="match status" value="1"/>
</dbReference>
<evidence type="ECO:0000256" key="10">
    <source>
        <dbReference type="SAM" id="MobiDB-lite"/>
    </source>
</evidence>
<dbReference type="GO" id="GO:0009306">
    <property type="term" value="P:protein secretion"/>
    <property type="evidence" value="ECO:0007669"/>
    <property type="project" value="InterPro"/>
</dbReference>
<dbReference type="GO" id="GO:0005886">
    <property type="term" value="C:plasma membrane"/>
    <property type="evidence" value="ECO:0007669"/>
    <property type="project" value="UniProtKB-SubCell"/>
</dbReference>
<protein>
    <submittedName>
        <fullName evidence="13">Type II secretion system protein GspK</fullName>
    </submittedName>
</protein>
<dbReference type="KEGG" id="puo:RZN69_15540"/>
<keyword evidence="5" id="KW-0997">Cell inner membrane</keyword>
<reference evidence="13 14" key="1">
    <citation type="submission" date="2023-10" db="EMBL/GenBank/DDBJ databases">
        <title>Rubellicoccus peritrichatus gen. nov., sp. nov., isolated from an algae of coral reef tank.</title>
        <authorList>
            <person name="Luo J."/>
        </authorList>
    </citation>
    <scope>NUCLEOTIDE SEQUENCE [LARGE SCALE GENOMIC DNA]</scope>
    <source>
        <strain evidence="13 14">CR14</strain>
    </source>
</reference>
<feature type="compositionally biased region" description="Acidic residues" evidence="10">
    <location>
        <begin position="326"/>
        <end position="335"/>
    </location>
</feature>
<keyword evidence="9 11" id="KW-0472">Membrane</keyword>
<evidence type="ECO:0000259" key="12">
    <source>
        <dbReference type="Pfam" id="PF21687"/>
    </source>
</evidence>
<evidence type="ECO:0000256" key="9">
    <source>
        <dbReference type="ARBA" id="ARBA00023136"/>
    </source>
</evidence>
<proteinExistence type="inferred from homology"/>
<evidence type="ECO:0000256" key="2">
    <source>
        <dbReference type="ARBA" id="ARBA00007246"/>
    </source>
</evidence>
<dbReference type="InterPro" id="IPR038072">
    <property type="entry name" value="GspK_central_sf"/>
</dbReference>
<dbReference type="PANTHER" id="PTHR38831">
    <property type="entry name" value="TYPE II SECRETION SYSTEM PROTEIN K"/>
    <property type="match status" value="1"/>
</dbReference>
<dbReference type="RefSeq" id="WP_317832129.1">
    <property type="nucleotide sequence ID" value="NZ_CP136920.1"/>
</dbReference>
<evidence type="ECO:0000256" key="5">
    <source>
        <dbReference type="ARBA" id="ARBA00022519"/>
    </source>
</evidence>
<evidence type="ECO:0000256" key="6">
    <source>
        <dbReference type="ARBA" id="ARBA00022692"/>
    </source>
</evidence>